<dbReference type="InterPro" id="IPR036410">
    <property type="entry name" value="HSP_DnaJ_Cys-rich_dom_sf"/>
</dbReference>
<dbReference type="Gene3D" id="3.40.50.300">
    <property type="entry name" value="P-loop containing nucleotide triphosphate hydrolases"/>
    <property type="match status" value="1"/>
</dbReference>
<accession>A0A6M3KZT2</accession>
<protein>
    <submittedName>
        <fullName evidence="1">Uncharacterized protein</fullName>
    </submittedName>
</protein>
<sequence length="344" mass="39605">MVNEPEETSGRYKEVASRVREWLEIHKGEHFDLDLISRQLNLGTAEARKYAAIELSRKVQQGILEKVSNRYIYIDSSYKVIDWLNASVESFDVKFPYGIEDQTKFGFDGSALISPGDIIVIAGQSNAGKTLFCLNLLWENMDNYPCTLMGNEYAPGKFKRRVFRMKWRSPVNVDGQPKFELIERFNRWQDIIRPNNINIIDWINITDNFYQIGGIIEAIKGKLERGIAVISLQKSGENPHGRGGTFSVDMTSLYLSMDFNRLTVIKSKEWERYNPNRKTYGFEIVNQGTQFQNIRAIKKCYRCKGNGFNNQGKCDECGGTGWIDDPKDDSCEMITQEYKEAQDE</sequence>
<reference evidence="1" key="1">
    <citation type="submission" date="2020-03" db="EMBL/GenBank/DDBJ databases">
        <title>The deep terrestrial virosphere.</title>
        <authorList>
            <person name="Holmfeldt K."/>
            <person name="Nilsson E."/>
            <person name="Simone D."/>
            <person name="Lopez-Fernandez M."/>
            <person name="Wu X."/>
            <person name="de Brujin I."/>
            <person name="Lundin D."/>
            <person name="Andersson A."/>
            <person name="Bertilsson S."/>
            <person name="Dopson M."/>
        </authorList>
    </citation>
    <scope>NUCLEOTIDE SEQUENCE</scope>
    <source>
        <strain evidence="1">MM415B03093</strain>
    </source>
</reference>
<dbReference type="InterPro" id="IPR027417">
    <property type="entry name" value="P-loop_NTPase"/>
</dbReference>
<dbReference type="EMBL" id="MT142669">
    <property type="protein sequence ID" value="QJA86924.1"/>
    <property type="molecule type" value="Genomic_DNA"/>
</dbReference>
<evidence type="ECO:0000313" key="1">
    <source>
        <dbReference type="EMBL" id="QJA86924.1"/>
    </source>
</evidence>
<organism evidence="1">
    <name type="scientific">viral metagenome</name>
    <dbReference type="NCBI Taxonomy" id="1070528"/>
    <lineage>
        <taxon>unclassified sequences</taxon>
        <taxon>metagenomes</taxon>
        <taxon>organismal metagenomes</taxon>
    </lineage>
</organism>
<dbReference type="SUPFAM" id="SSF57938">
    <property type="entry name" value="DnaJ/Hsp40 cysteine-rich domain"/>
    <property type="match status" value="1"/>
</dbReference>
<name>A0A6M3KZT2_9ZZZZ</name>
<proteinExistence type="predicted"/>
<gene>
    <name evidence="1" type="ORF">MM415B03093_0006</name>
</gene>
<dbReference type="AlphaFoldDB" id="A0A6M3KZT2"/>
<dbReference type="SUPFAM" id="SSF52540">
    <property type="entry name" value="P-loop containing nucleoside triphosphate hydrolases"/>
    <property type="match status" value="1"/>
</dbReference>